<dbReference type="InterPro" id="IPR017678">
    <property type="entry name" value="CoB/CoM_hetero-S_Rdtase_bsu"/>
</dbReference>
<dbReference type="UniPathway" id="UPA00647">
    <property type="reaction ID" value="UER00700"/>
</dbReference>
<evidence type="ECO:0000256" key="2">
    <source>
        <dbReference type="ARBA" id="ARBA00010431"/>
    </source>
</evidence>
<organism evidence="6 7">
    <name type="scientific">Thermoproteota archaeon</name>
    <dbReference type="NCBI Taxonomy" id="2056631"/>
    <lineage>
        <taxon>Archaea</taxon>
        <taxon>Thermoproteota</taxon>
    </lineage>
</organism>
<dbReference type="PANTHER" id="PTHR42947:SF1">
    <property type="entry name" value="COB--COM HETERODISULFIDE REDUCTASE SUBUNIT B 1"/>
    <property type="match status" value="1"/>
</dbReference>
<sequence>MGLKYGFFLGCIMPNRYPGIEVSTRKVAAKLGIELVDLNGASCCPAPGVIRSFDYFSWLCMAARNLMLAEQLHVPITVVCNGCYGSLKEAADTLREKPDLLSKVNEVLSEVTGKKYYGTTHVTHLCYEIYEKLGVDKVASEVVKPAKGLKVGAHYGCHILRPARKGRPDNPEVPTFLDELIEALGAESIYYKDKLMCCGAGGGVRSGVLEVALDYTREKIKNMMAVGADCTVDICPFCHYQLDRGQVEIKQYFNEELGFPVLHWMQLAAVCLGVATPKEAGFYSNAIPTTPVLKKLGFE</sequence>
<dbReference type="InterPro" id="IPR051278">
    <property type="entry name" value="HdrB/HdrD_reductase"/>
</dbReference>
<feature type="domain" description="Cysteine-rich" evidence="5">
    <location>
        <begin position="151"/>
        <end position="243"/>
    </location>
</feature>
<protein>
    <submittedName>
        <fullName evidence="6">CoB--CoM heterodisulfide reductase subunit B</fullName>
        <ecNumber evidence="6">1.8.98.1</ecNumber>
    </submittedName>
</protein>
<dbReference type="AlphaFoldDB" id="A0A497F1H1"/>
<comment type="pathway">
    <text evidence="1">Cofactor metabolism; coenzyme M-coenzyme B heterodisulfide reduction; coenzyme B and coenzyme M from coenzyme M-coenzyme B heterodisulfide: step 1/1.</text>
</comment>
<evidence type="ECO:0000313" key="6">
    <source>
        <dbReference type="EMBL" id="RLE53454.1"/>
    </source>
</evidence>
<dbReference type="GO" id="GO:0015948">
    <property type="term" value="P:methanogenesis"/>
    <property type="evidence" value="ECO:0007669"/>
    <property type="project" value="UniProtKB-KW"/>
</dbReference>
<feature type="domain" description="Cysteine-rich" evidence="5">
    <location>
        <begin position="6"/>
        <end position="88"/>
    </location>
</feature>
<keyword evidence="3" id="KW-0484">Methanogenesis</keyword>
<dbReference type="EMBL" id="QMQX01000010">
    <property type="protein sequence ID" value="RLE53454.1"/>
    <property type="molecule type" value="Genomic_DNA"/>
</dbReference>
<keyword evidence="4 6" id="KW-0560">Oxidoreductase</keyword>
<reference evidence="6 7" key="1">
    <citation type="submission" date="2018-06" db="EMBL/GenBank/DDBJ databases">
        <title>Extensive metabolic versatility and redundancy in microbially diverse, dynamic hydrothermal sediments.</title>
        <authorList>
            <person name="Dombrowski N."/>
            <person name="Teske A."/>
            <person name="Baker B.J."/>
        </authorList>
    </citation>
    <scope>NUCLEOTIDE SEQUENCE [LARGE SCALE GENOMIC DNA]</scope>
    <source>
        <strain evidence="6">B34_G17</strain>
    </source>
</reference>
<dbReference type="Gene3D" id="1.20.1050.140">
    <property type="match status" value="1"/>
</dbReference>
<dbReference type="Proteomes" id="UP000272051">
    <property type="component" value="Unassembled WGS sequence"/>
</dbReference>
<dbReference type="NCBIfam" id="TIGR03288">
    <property type="entry name" value="CoB_CoM_SS_B"/>
    <property type="match status" value="1"/>
</dbReference>
<name>A0A497F1H1_9CREN</name>
<evidence type="ECO:0000256" key="4">
    <source>
        <dbReference type="ARBA" id="ARBA00023002"/>
    </source>
</evidence>
<proteinExistence type="inferred from homology"/>
<dbReference type="InterPro" id="IPR004017">
    <property type="entry name" value="Cys_rich_dom"/>
</dbReference>
<gene>
    <name evidence="6" type="primary">hdrB</name>
    <name evidence="6" type="ORF">DRJ33_00980</name>
</gene>
<comment type="similarity">
    <text evidence="2">Belongs to the HdrB family.</text>
</comment>
<evidence type="ECO:0000256" key="3">
    <source>
        <dbReference type="ARBA" id="ARBA00022994"/>
    </source>
</evidence>
<comment type="caution">
    <text evidence="6">The sequence shown here is derived from an EMBL/GenBank/DDBJ whole genome shotgun (WGS) entry which is preliminary data.</text>
</comment>
<accession>A0A497F1H1</accession>
<dbReference type="EC" id="1.8.98.1" evidence="6"/>
<evidence type="ECO:0000256" key="1">
    <source>
        <dbReference type="ARBA" id="ARBA00004808"/>
    </source>
</evidence>
<dbReference type="GO" id="GO:0051912">
    <property type="term" value="F:CoB--CoM heterodisulfide reductase activity"/>
    <property type="evidence" value="ECO:0007669"/>
    <property type="project" value="UniProtKB-EC"/>
</dbReference>
<evidence type="ECO:0000259" key="5">
    <source>
        <dbReference type="Pfam" id="PF02754"/>
    </source>
</evidence>
<evidence type="ECO:0000313" key="7">
    <source>
        <dbReference type="Proteomes" id="UP000272051"/>
    </source>
</evidence>
<dbReference type="PANTHER" id="PTHR42947">
    <property type="entry name" value="COB--COM HETERODISULFIDE REDUCTASE SUBUNIT B 1"/>
    <property type="match status" value="1"/>
</dbReference>
<dbReference type="Pfam" id="PF02754">
    <property type="entry name" value="CCG"/>
    <property type="match status" value="2"/>
</dbReference>